<dbReference type="Gene3D" id="3.60.21.10">
    <property type="match status" value="1"/>
</dbReference>
<feature type="chain" id="PRO_5004832963" evidence="1">
    <location>
        <begin position="31"/>
        <end position="294"/>
    </location>
</feature>
<evidence type="ECO:0000313" key="3">
    <source>
        <dbReference type="EMBL" id="ETS33050.1"/>
    </source>
</evidence>
<keyword evidence="3" id="KW-0378">Hydrolase</keyword>
<accession>W3VD94</accession>
<dbReference type="SUPFAM" id="SSF56300">
    <property type="entry name" value="Metallo-dependent phosphatases"/>
    <property type="match status" value="1"/>
</dbReference>
<dbReference type="EMBL" id="AYSJ01000002">
    <property type="protein sequence ID" value="ETS33050.1"/>
    <property type="molecule type" value="Genomic_DNA"/>
</dbReference>
<dbReference type="RefSeq" id="WP_241826069.1">
    <property type="nucleotide sequence ID" value="NZ_AYSJ01000002.1"/>
</dbReference>
<dbReference type="Gene3D" id="3.90.780.10">
    <property type="entry name" value="5'-Nucleotidase, C-terminal domain"/>
    <property type="match status" value="2"/>
</dbReference>
<keyword evidence="1" id="KW-0732">Signal</keyword>
<gene>
    <name evidence="3" type="ORF">PTE_00199</name>
</gene>
<feature type="domain" description="5'-Nucleotidase C-terminal" evidence="2">
    <location>
        <begin position="177"/>
        <end position="256"/>
    </location>
</feature>
<dbReference type="InterPro" id="IPR006179">
    <property type="entry name" value="5_nucleotidase/apyrase"/>
</dbReference>
<name>W3VD94_9GAMM</name>
<dbReference type="SUPFAM" id="SSF55816">
    <property type="entry name" value="5'-nucleotidase (syn. UDP-sugar hydrolase), C-terminal domain"/>
    <property type="match status" value="1"/>
</dbReference>
<sequence precursor="true">MMNYKYKLLIVAVGSALLAGCATDPGYDQAGEVDVRVLAINDFSGHTHQAYNCVINGKPVTSAQANGALITNLDLKLDKITKDVVDFEAKNIWVDNHKYEKDAEITKMLDAYEKIATPLENRVIGKLDRNLSRRSNSAGESSLGKVIVDAYLYTAAPKESGSAQIAFINSGGIRADLAGEQIKRLLEQQWDRSEPQILAVSNGFQYQWDSSKPKGDRVIVSSMKINGKPVKLKGKCRVVANEFLATGGSSFSVFKEGTDPVYGVPDVDAVVKYFSEKSPIAYPKQARIVDVNKK</sequence>
<proteinExistence type="predicted"/>
<dbReference type="GO" id="GO:0009166">
    <property type="term" value="P:nucleotide catabolic process"/>
    <property type="evidence" value="ECO:0007669"/>
    <property type="project" value="InterPro"/>
</dbReference>
<dbReference type="GO" id="GO:0008768">
    <property type="term" value="F:UDP-sugar diphosphatase activity"/>
    <property type="evidence" value="ECO:0007669"/>
    <property type="project" value="TreeGrafter"/>
</dbReference>
<feature type="signal peptide" evidence="1">
    <location>
        <begin position="1"/>
        <end position="30"/>
    </location>
</feature>
<dbReference type="GO" id="GO:0008253">
    <property type="term" value="F:5'-nucleotidase activity"/>
    <property type="evidence" value="ECO:0007669"/>
    <property type="project" value="TreeGrafter"/>
</dbReference>
<evidence type="ECO:0000313" key="4">
    <source>
        <dbReference type="Proteomes" id="UP000018957"/>
    </source>
</evidence>
<comment type="caution">
    <text evidence="3">The sequence shown here is derived from an EMBL/GenBank/DDBJ whole genome shotgun (WGS) entry which is preliminary data.</text>
</comment>
<dbReference type="Pfam" id="PF02872">
    <property type="entry name" value="5_nucleotid_C"/>
    <property type="match status" value="1"/>
</dbReference>
<dbReference type="GO" id="GO:0030288">
    <property type="term" value="C:outer membrane-bounded periplasmic space"/>
    <property type="evidence" value="ECO:0007669"/>
    <property type="project" value="TreeGrafter"/>
</dbReference>
<dbReference type="AlphaFoldDB" id="W3VD94"/>
<dbReference type="PANTHER" id="PTHR11575:SF24">
    <property type="entry name" value="5'-NUCLEOTIDASE"/>
    <property type="match status" value="1"/>
</dbReference>
<evidence type="ECO:0000256" key="1">
    <source>
        <dbReference type="SAM" id="SignalP"/>
    </source>
</evidence>
<dbReference type="Proteomes" id="UP000018957">
    <property type="component" value="Unassembled WGS sequence"/>
</dbReference>
<dbReference type="PROSITE" id="PS51257">
    <property type="entry name" value="PROKAR_LIPOPROTEIN"/>
    <property type="match status" value="1"/>
</dbReference>
<protein>
    <submittedName>
        <fullName evidence="3">5'-nucleotidase/2',3'-cyclic phosphodiesterase-like hydrolase</fullName>
    </submittedName>
</protein>
<dbReference type="PANTHER" id="PTHR11575">
    <property type="entry name" value="5'-NUCLEOTIDASE-RELATED"/>
    <property type="match status" value="1"/>
</dbReference>
<organism evidence="3 4">
    <name type="scientific">Photorhabdus khanii NC19</name>
    <dbReference type="NCBI Taxonomy" id="1004151"/>
    <lineage>
        <taxon>Bacteria</taxon>
        <taxon>Pseudomonadati</taxon>
        <taxon>Pseudomonadota</taxon>
        <taxon>Gammaproteobacteria</taxon>
        <taxon>Enterobacterales</taxon>
        <taxon>Morganellaceae</taxon>
        <taxon>Photorhabdus</taxon>
    </lineage>
</organism>
<dbReference type="InterPro" id="IPR029052">
    <property type="entry name" value="Metallo-depent_PP-like"/>
</dbReference>
<dbReference type="InterPro" id="IPR036907">
    <property type="entry name" value="5'-Nucleotdase_C_sf"/>
</dbReference>
<reference evidence="3 4" key="1">
    <citation type="submission" date="2013-11" db="EMBL/GenBank/DDBJ databases">
        <title>Elucidation of the Photorhabdus temperata genome and generation of transposon mutant library to identify motility mutants.</title>
        <authorList>
            <person name="Hurst S.G.IV."/>
            <person name="Micheals B."/>
            <person name="Abebe-Akele F."/>
            <person name="Rowedder H."/>
            <person name="Bullock H."/>
            <person name="Jackobeck R."/>
            <person name="Janicki E."/>
            <person name="Tisa L.S."/>
        </authorList>
    </citation>
    <scope>NUCLEOTIDE SEQUENCE [LARGE SCALE GENOMIC DNA]</scope>
    <source>
        <strain evidence="3 4">NC19</strain>
    </source>
</reference>
<evidence type="ECO:0000259" key="2">
    <source>
        <dbReference type="Pfam" id="PF02872"/>
    </source>
</evidence>
<keyword evidence="4" id="KW-1185">Reference proteome</keyword>
<dbReference type="InterPro" id="IPR008334">
    <property type="entry name" value="5'-Nucleotdase_C"/>
</dbReference>
<dbReference type="PATRIC" id="fig|1004151.3.peg.264"/>